<dbReference type="Proteomes" id="UP001217089">
    <property type="component" value="Unassembled WGS sequence"/>
</dbReference>
<organism evidence="1 2">
    <name type="scientific">Tegillarca granosa</name>
    <name type="common">Malaysian cockle</name>
    <name type="synonym">Anadara granosa</name>
    <dbReference type="NCBI Taxonomy" id="220873"/>
    <lineage>
        <taxon>Eukaryota</taxon>
        <taxon>Metazoa</taxon>
        <taxon>Spiralia</taxon>
        <taxon>Lophotrochozoa</taxon>
        <taxon>Mollusca</taxon>
        <taxon>Bivalvia</taxon>
        <taxon>Autobranchia</taxon>
        <taxon>Pteriomorphia</taxon>
        <taxon>Arcoida</taxon>
        <taxon>Arcoidea</taxon>
        <taxon>Arcidae</taxon>
        <taxon>Tegillarca</taxon>
    </lineage>
</organism>
<name>A0ABQ9FVC6_TEGGR</name>
<reference evidence="1 2" key="1">
    <citation type="submission" date="2022-12" db="EMBL/GenBank/DDBJ databases">
        <title>Chromosome-level genome of Tegillarca granosa.</title>
        <authorList>
            <person name="Kim J."/>
        </authorList>
    </citation>
    <scope>NUCLEOTIDE SEQUENCE [LARGE SCALE GENOMIC DNA]</scope>
    <source>
        <strain evidence="1">Teg-2019</strain>
        <tissue evidence="1">Adductor muscle</tissue>
    </source>
</reference>
<comment type="caution">
    <text evidence="1">The sequence shown here is derived from an EMBL/GenBank/DDBJ whole genome shotgun (WGS) entry which is preliminary data.</text>
</comment>
<protein>
    <submittedName>
        <fullName evidence="1">Uncharacterized protein</fullName>
    </submittedName>
</protein>
<proteinExistence type="predicted"/>
<keyword evidence="2" id="KW-1185">Reference proteome</keyword>
<accession>A0ABQ9FVC6</accession>
<dbReference type="EMBL" id="JARBDR010000141">
    <property type="protein sequence ID" value="KAJ8320747.1"/>
    <property type="molecule type" value="Genomic_DNA"/>
</dbReference>
<sequence>MVGSHYNYIVCWNIFMRMDKSGWKSWVHDALKWLSFGQKKCWLDLRKTDNPDILRRISLLSWKLNTNF</sequence>
<gene>
    <name evidence="1" type="ORF">KUTeg_002334</name>
</gene>
<evidence type="ECO:0000313" key="2">
    <source>
        <dbReference type="Proteomes" id="UP001217089"/>
    </source>
</evidence>
<evidence type="ECO:0000313" key="1">
    <source>
        <dbReference type="EMBL" id="KAJ8320747.1"/>
    </source>
</evidence>